<evidence type="ECO:0000313" key="2">
    <source>
        <dbReference type="EMBL" id="MDX8415925.1"/>
    </source>
</evidence>
<dbReference type="EMBL" id="JALBUT010000007">
    <property type="protein sequence ID" value="MDX8415925.1"/>
    <property type="molecule type" value="Genomic_DNA"/>
</dbReference>
<name>A0ABU4WHA0_9BACT</name>
<comment type="caution">
    <text evidence="2">The sequence shown here is derived from an EMBL/GenBank/DDBJ whole genome shotgun (WGS) entry which is preliminary data.</text>
</comment>
<feature type="domain" description="AAA" evidence="1">
    <location>
        <begin position="4"/>
        <end position="175"/>
    </location>
</feature>
<dbReference type="SUPFAM" id="SSF52540">
    <property type="entry name" value="P-loop containing nucleoside triphosphate hydrolases"/>
    <property type="match status" value="1"/>
</dbReference>
<dbReference type="PANTHER" id="PTHR13696">
    <property type="entry name" value="P-LOOP CONTAINING NUCLEOSIDE TRIPHOSPHATE HYDROLASE"/>
    <property type="match status" value="1"/>
</dbReference>
<organism evidence="2 3">
    <name type="scientific">Intestinicryptomonas porci</name>
    <dbReference type="NCBI Taxonomy" id="2926320"/>
    <lineage>
        <taxon>Bacteria</taxon>
        <taxon>Pseudomonadati</taxon>
        <taxon>Verrucomicrobiota</taxon>
        <taxon>Opitutia</taxon>
        <taxon>Opitutales</taxon>
        <taxon>Intestinicryptomonaceae</taxon>
        <taxon>Intestinicryptomonas</taxon>
    </lineage>
</organism>
<keyword evidence="3" id="KW-1185">Reference proteome</keyword>
<dbReference type="InterPro" id="IPR027417">
    <property type="entry name" value="P-loop_NTPase"/>
</dbReference>
<dbReference type="Proteomes" id="UP001275932">
    <property type="component" value="Unassembled WGS sequence"/>
</dbReference>
<reference evidence="2 3" key="1">
    <citation type="submission" date="2022-03" db="EMBL/GenBank/DDBJ databases">
        <title>Novel taxa within the pig intestine.</title>
        <authorList>
            <person name="Wylensek D."/>
            <person name="Bishof K."/>
            <person name="Afrizal A."/>
            <person name="Clavel T."/>
        </authorList>
    </citation>
    <scope>NUCLEOTIDE SEQUENCE [LARGE SCALE GENOMIC DNA]</scope>
    <source>
        <strain evidence="2 3">CLA-KB-P66</strain>
    </source>
</reference>
<dbReference type="PANTHER" id="PTHR13696:SF52">
    <property type="entry name" value="PARA FAMILY PROTEIN CT_582"/>
    <property type="match status" value="1"/>
</dbReference>
<accession>A0ABU4WHA0</accession>
<dbReference type="RefSeq" id="WP_370397378.1">
    <property type="nucleotide sequence ID" value="NZ_JALBUT010000007.1"/>
</dbReference>
<dbReference type="Pfam" id="PF13614">
    <property type="entry name" value="AAA_31"/>
    <property type="match status" value="1"/>
</dbReference>
<evidence type="ECO:0000313" key="3">
    <source>
        <dbReference type="Proteomes" id="UP001275932"/>
    </source>
</evidence>
<evidence type="ECO:0000259" key="1">
    <source>
        <dbReference type="Pfam" id="PF13614"/>
    </source>
</evidence>
<dbReference type="InterPro" id="IPR025669">
    <property type="entry name" value="AAA_dom"/>
</dbReference>
<protein>
    <submittedName>
        <fullName evidence="2">ParA family protein</fullName>
    </submittedName>
</protein>
<sequence>MPAKIFSIANQKGGVGKTTTAVNLSAALARRKIRTLLVDMDQQASATSALGIEKKQGASLYKVMCGEGSANDKVLPTGRDRLSIIPSEVDISAIEVELSGSENYLLRLKECLEPLKNSEEYDAIIIDAPPSLGLLSMNSLAASDYLLIALQCEYLAMEGLGQILGVVEQLQNAGVSDSLQLGGVVMTMYDSRTNLSKQVVNEVRAHLGDYVFKTMIPRTVRLAEAPSFGRTIFEHARFNEGSFAYDKLAKEIINRFALKK</sequence>
<dbReference type="CDD" id="cd02042">
    <property type="entry name" value="ParAB_family"/>
    <property type="match status" value="1"/>
</dbReference>
<gene>
    <name evidence="2" type="ORF">MOX91_07020</name>
</gene>
<dbReference type="InterPro" id="IPR050678">
    <property type="entry name" value="DNA_Partitioning_ATPase"/>
</dbReference>
<dbReference type="Gene3D" id="3.40.50.300">
    <property type="entry name" value="P-loop containing nucleotide triphosphate hydrolases"/>
    <property type="match status" value="1"/>
</dbReference>
<proteinExistence type="predicted"/>